<keyword evidence="6" id="KW-0012">Acyltransferase</keyword>
<feature type="binding site" evidence="5">
    <location>
        <position position="246"/>
    </location>
    <ligand>
        <name>L-glutamate</name>
        <dbReference type="ChEBI" id="CHEBI:29985"/>
    </ligand>
</feature>
<comment type="similarity">
    <text evidence="1">Belongs to the gamma-glutamyltransferase family.</text>
</comment>
<dbReference type="GO" id="GO:0103068">
    <property type="term" value="F:leukotriene C4 gamma-glutamyl transferase activity"/>
    <property type="evidence" value="ECO:0007669"/>
    <property type="project" value="UniProtKB-EC"/>
</dbReference>
<dbReference type="Gene3D" id="1.10.246.130">
    <property type="match status" value="1"/>
</dbReference>
<dbReference type="PRINTS" id="PR01210">
    <property type="entry name" value="GGTRANSPTASE"/>
</dbReference>
<keyword evidence="8" id="KW-1185">Reference proteome</keyword>
<feature type="binding site" evidence="5">
    <location>
        <position position="564"/>
    </location>
    <ligand>
        <name>L-glutamate</name>
        <dbReference type="ChEBI" id="CHEBI:29985"/>
    </ligand>
</feature>
<evidence type="ECO:0000313" key="7">
    <source>
        <dbReference type="EMBL" id="KAJ1093521.1"/>
    </source>
</evidence>
<dbReference type="GO" id="GO:0036374">
    <property type="term" value="F:glutathione hydrolase activity"/>
    <property type="evidence" value="ECO:0007669"/>
    <property type="project" value="UniProtKB-UniRule"/>
</dbReference>
<dbReference type="GO" id="GO:0005886">
    <property type="term" value="C:plasma membrane"/>
    <property type="evidence" value="ECO:0007669"/>
    <property type="project" value="TreeGrafter"/>
</dbReference>
<comment type="pathway">
    <text evidence="6">Sulfur metabolism; glutathione metabolism.</text>
</comment>
<keyword evidence="3" id="KW-0800">Toxin</keyword>
<dbReference type="InterPro" id="IPR000101">
    <property type="entry name" value="GGT_peptidase"/>
</dbReference>
<dbReference type="PROSITE" id="PS00462">
    <property type="entry name" value="G_GLU_TRANSPEPTIDASE"/>
    <property type="match status" value="1"/>
</dbReference>
<protein>
    <recommendedName>
        <fullName evidence="6">Glutathione hydrolase</fullName>
        <ecNumber evidence="6">2.3.2.2</ecNumber>
        <ecNumber evidence="6">3.4.19.13</ecNumber>
    </recommendedName>
    <alternativeName>
        <fullName evidence="6">Gamma-glutamyltransferase</fullName>
    </alternativeName>
    <alternativeName>
        <fullName evidence="6">Gamma-glutamyltranspeptidase</fullName>
    </alternativeName>
</protein>
<keyword evidence="6" id="KW-0378">Hydrolase</keyword>
<accession>A0AAV7LQ57</accession>
<keyword evidence="3" id="KW-1202">Platelet aggregation activating toxin</keyword>
<keyword evidence="6" id="KW-0472">Membrane</keyword>
<evidence type="ECO:0000256" key="5">
    <source>
        <dbReference type="PIRSR" id="PIRSR600101-2"/>
    </source>
</evidence>
<comment type="subcellular location">
    <subcellularLocation>
        <location evidence="6">Membrane</location>
        <topology evidence="6">Single-pass type II membrane protein</topology>
    </subcellularLocation>
</comment>
<gene>
    <name evidence="7" type="ORF">NDU88_006621</name>
</gene>
<feature type="transmembrane region" description="Helical" evidence="6">
    <location>
        <begin position="143"/>
        <end position="166"/>
    </location>
</feature>
<dbReference type="InterPro" id="IPR043138">
    <property type="entry name" value="GGT_lsub"/>
</dbReference>
<evidence type="ECO:0000256" key="6">
    <source>
        <dbReference type="RuleBase" id="RU368068"/>
    </source>
</evidence>
<comment type="catalytic activity">
    <reaction evidence="6">
        <text>glutathione + H2O = L-cysteinylglycine + L-glutamate</text>
        <dbReference type="Rhea" id="RHEA:28807"/>
        <dbReference type="ChEBI" id="CHEBI:15377"/>
        <dbReference type="ChEBI" id="CHEBI:29985"/>
        <dbReference type="ChEBI" id="CHEBI:57925"/>
        <dbReference type="ChEBI" id="CHEBI:61694"/>
        <dbReference type="EC" id="3.4.19.13"/>
    </reaction>
</comment>
<feature type="binding site" evidence="5">
    <location>
        <begin position="592"/>
        <end position="593"/>
    </location>
    <ligand>
        <name>L-glutamate</name>
        <dbReference type="ChEBI" id="CHEBI:29985"/>
    </ligand>
</feature>
<evidence type="ECO:0000256" key="3">
    <source>
        <dbReference type="ARBA" id="ARBA00084097"/>
    </source>
</evidence>
<comment type="catalytic activity">
    <reaction evidence="6">
        <text>an N-terminal (5-L-glutamyl)-[peptide] + an alpha-amino acid = 5-L-glutamyl amino acid + an N-terminal L-alpha-aminoacyl-[peptide]</text>
        <dbReference type="Rhea" id="RHEA:23904"/>
        <dbReference type="Rhea" id="RHEA-COMP:9780"/>
        <dbReference type="Rhea" id="RHEA-COMP:9795"/>
        <dbReference type="ChEBI" id="CHEBI:77644"/>
        <dbReference type="ChEBI" id="CHEBI:78597"/>
        <dbReference type="ChEBI" id="CHEBI:78599"/>
        <dbReference type="ChEBI" id="CHEBI:78608"/>
        <dbReference type="EC" id="2.3.2.2"/>
    </reaction>
</comment>
<keyword evidence="2" id="KW-0325">Glycoprotein</keyword>
<keyword evidence="6" id="KW-1133">Transmembrane helix</keyword>
<evidence type="ECO:0000256" key="4">
    <source>
        <dbReference type="PIRSR" id="PIRSR600101-1"/>
    </source>
</evidence>
<dbReference type="Gene3D" id="3.60.20.40">
    <property type="match status" value="1"/>
</dbReference>
<comment type="catalytic activity">
    <reaction evidence="6">
        <text>an S-substituted glutathione + H2O = an S-substituted L-cysteinylglycine + L-glutamate</text>
        <dbReference type="Rhea" id="RHEA:59468"/>
        <dbReference type="ChEBI" id="CHEBI:15377"/>
        <dbReference type="ChEBI" id="CHEBI:29985"/>
        <dbReference type="ChEBI" id="CHEBI:90779"/>
        <dbReference type="ChEBI" id="CHEBI:143103"/>
        <dbReference type="EC" id="3.4.19.13"/>
    </reaction>
</comment>
<dbReference type="PANTHER" id="PTHR11686:SF56">
    <property type="entry name" value="GLUTATHIONE HYDROLASE 1 PROENZYME-RELATED"/>
    <property type="match status" value="1"/>
</dbReference>
<proteinExistence type="inferred from homology"/>
<dbReference type="SUPFAM" id="SSF56235">
    <property type="entry name" value="N-terminal nucleophile aminohydrolases (Ntn hydrolases)"/>
    <property type="match status" value="1"/>
</dbReference>
<sequence>MVTLMSDTCDEGESVYLVTSEKLLKPLEIFHIRKTKENDLPLIQYPKEAARITQCHAKDSTLTGMDTVKCDDRQNPGLGASTQLSLDCCYNETGSNGGERLALHGSRASFLTAGQIRTFVRAKVIVTPESHTLCLPSRMKKRYVSVGILAVLLVALALFFGLFFGLRSQPATSSHLYEKAAVATDAGPCSDIARDVLKENGSAVDAAIAALICDGLMNAHSMGIGGGLYFNIYDAKTGKVEIINAREVAPGNASVDMYGNNTELASKGGLSIAVPGELRGYQLAYQRHGRLPWRRLLEPSIKLARDGFPVGVGLFQGISRHTALIESDESLCDVLCNPQRKVLTEGEIIKFPKLADTLETIATEGAEAFYTGSLAAQVVKDIKAAGGIITDEDLRNYKVELNENPLQIQIGDYTIYGPDAPLSGPVLMLILNILKGFKFTSESVKNIDSKALTYHRVLEAFRFAYAKRTLLGDPKFENITGVIQNMTSEYFAERLRLKISDNTTHEQAYYEPDFYTPDSHGTAHISIVAEDGSAVSATSTINQYFGSKVRSSTSGIIFNNEMDDFSSPNFVNGFGVPPSPTNFIKPGKRPLSSMCPVILLDKDKKVQMVVGASGGTRITTATALVIMNALWFGYDVKKAVEAPRFHNQLFPNTTLLEHNMEQGIEERLKARNHFVEVLENAGSVVQAIVRTEGKWAAASDSRKGGFPAGY</sequence>
<dbReference type="InterPro" id="IPR055262">
    <property type="entry name" value="GGT_CS"/>
</dbReference>
<dbReference type="InterPro" id="IPR043137">
    <property type="entry name" value="GGT_ssub_C"/>
</dbReference>
<name>A0AAV7LQ57_PLEWA</name>
<dbReference type="PANTHER" id="PTHR11686">
    <property type="entry name" value="GAMMA GLUTAMYL TRANSPEPTIDASE"/>
    <property type="match status" value="1"/>
</dbReference>
<dbReference type="GO" id="GO:0031179">
    <property type="term" value="P:peptide modification"/>
    <property type="evidence" value="ECO:0007669"/>
    <property type="project" value="TreeGrafter"/>
</dbReference>
<dbReference type="EC" id="3.4.19.13" evidence="6"/>
<dbReference type="AlphaFoldDB" id="A0AAV7LQ57"/>
<evidence type="ECO:0000256" key="2">
    <source>
        <dbReference type="ARBA" id="ARBA00023180"/>
    </source>
</evidence>
<dbReference type="GO" id="GO:0050727">
    <property type="term" value="P:regulation of inflammatory response"/>
    <property type="evidence" value="ECO:0007669"/>
    <property type="project" value="TreeGrafter"/>
</dbReference>
<dbReference type="InterPro" id="IPR029055">
    <property type="entry name" value="Ntn_hydrolases_N"/>
</dbReference>
<dbReference type="EMBL" id="JANPWB010000015">
    <property type="protein sequence ID" value="KAJ1093521.1"/>
    <property type="molecule type" value="Genomic_DNA"/>
</dbReference>
<dbReference type="Pfam" id="PF01019">
    <property type="entry name" value="G_glu_transpept"/>
    <property type="match status" value="1"/>
</dbReference>
<reference evidence="7" key="1">
    <citation type="journal article" date="2022" name="bioRxiv">
        <title>Sequencing and chromosome-scale assembly of the giantPleurodeles waltlgenome.</title>
        <authorList>
            <person name="Brown T."/>
            <person name="Elewa A."/>
            <person name="Iarovenko S."/>
            <person name="Subramanian E."/>
            <person name="Araus A.J."/>
            <person name="Petzold A."/>
            <person name="Susuki M."/>
            <person name="Suzuki K.-i.T."/>
            <person name="Hayashi T."/>
            <person name="Toyoda A."/>
            <person name="Oliveira C."/>
            <person name="Osipova E."/>
            <person name="Leigh N.D."/>
            <person name="Simon A."/>
            <person name="Yun M.H."/>
        </authorList>
    </citation>
    <scope>NUCLEOTIDE SEQUENCE</scope>
    <source>
        <strain evidence="7">20211129_DDA</strain>
        <tissue evidence="7">Liver</tissue>
    </source>
</reference>
<comment type="function">
    <text evidence="6">Cleaves the gamma-glutamyl peptide bond of glutathione and glutathione conjugates.</text>
</comment>
<dbReference type="EC" id="2.3.2.2" evidence="6"/>
<comment type="caution">
    <text evidence="7">The sequence shown here is derived from an EMBL/GenBank/DDBJ whole genome shotgun (WGS) entry which is preliminary data.</text>
</comment>
<dbReference type="GO" id="GO:0002682">
    <property type="term" value="P:regulation of immune system process"/>
    <property type="evidence" value="ECO:0007669"/>
    <property type="project" value="TreeGrafter"/>
</dbReference>
<dbReference type="NCBIfam" id="TIGR00066">
    <property type="entry name" value="g_glut_trans"/>
    <property type="match status" value="1"/>
</dbReference>
<keyword evidence="3" id="KW-1199">Hemostasis impairing toxin</keyword>
<keyword evidence="6" id="KW-0808">Transferase</keyword>
<dbReference type="GO" id="GO:0006751">
    <property type="term" value="P:glutathione catabolic process"/>
    <property type="evidence" value="ECO:0007669"/>
    <property type="project" value="UniProtKB-UniRule"/>
</dbReference>
<dbReference type="FunFam" id="1.10.246.130:FF:000002">
    <property type="entry name" value="glutathione hydrolase 1 proenzyme"/>
    <property type="match status" value="1"/>
</dbReference>
<organism evidence="7 8">
    <name type="scientific">Pleurodeles waltl</name>
    <name type="common">Iberian ribbed newt</name>
    <dbReference type="NCBI Taxonomy" id="8319"/>
    <lineage>
        <taxon>Eukaryota</taxon>
        <taxon>Metazoa</taxon>
        <taxon>Chordata</taxon>
        <taxon>Craniata</taxon>
        <taxon>Vertebrata</taxon>
        <taxon>Euteleostomi</taxon>
        <taxon>Amphibia</taxon>
        <taxon>Batrachia</taxon>
        <taxon>Caudata</taxon>
        <taxon>Salamandroidea</taxon>
        <taxon>Salamandridae</taxon>
        <taxon>Pleurodelinae</taxon>
        <taxon>Pleurodeles</taxon>
    </lineage>
</organism>
<evidence type="ECO:0000313" key="8">
    <source>
        <dbReference type="Proteomes" id="UP001066276"/>
    </source>
</evidence>
<keyword evidence="6" id="KW-0812">Transmembrane</keyword>
<evidence type="ECO:0000256" key="1">
    <source>
        <dbReference type="ARBA" id="ARBA00009381"/>
    </source>
</evidence>
<feature type="active site" description="Nucleophile" evidence="4">
    <location>
        <position position="522"/>
    </location>
</feature>
<feature type="binding site" evidence="5">
    <location>
        <position position="615"/>
    </location>
    <ligand>
        <name>L-glutamate</name>
        <dbReference type="ChEBI" id="CHEBI:29985"/>
    </ligand>
</feature>
<dbReference type="Proteomes" id="UP001066276">
    <property type="component" value="Chromosome 11"/>
</dbReference>
<feature type="binding site" evidence="5">
    <location>
        <begin position="540"/>
        <end position="542"/>
    </location>
    <ligand>
        <name>L-glutamate</name>
        <dbReference type="ChEBI" id="CHEBI:29985"/>
    </ligand>
</feature>
<dbReference type="FunFam" id="3.60.20.40:FF:000001">
    <property type="entry name" value="Gamma-glutamyltranspeptidase 1"/>
    <property type="match status" value="1"/>
</dbReference>